<feature type="transmembrane region" description="Helical" evidence="1">
    <location>
        <begin position="42"/>
        <end position="63"/>
    </location>
</feature>
<evidence type="ECO:0000256" key="1">
    <source>
        <dbReference type="SAM" id="Phobius"/>
    </source>
</evidence>
<evidence type="ECO:0000313" key="3">
    <source>
        <dbReference type="Proteomes" id="UP000198892"/>
    </source>
</evidence>
<accession>A0A1I5V890</accession>
<dbReference type="RefSeq" id="WP_093338116.1">
    <property type="nucleotide sequence ID" value="NZ_FOXD01000015.1"/>
</dbReference>
<sequence>MIADMYKRREKLGYVFTVVILLITALWPLYQPPETAGEWLEMLVFLLPLGLVLSIIAASRFNYNKVKDIIIPPSEKQLPDLQHVVLKKDAAFVPRLLLFEKDGAFIGIVKPINLPWWMAPLGLLQESVLHFLPVTYGLVLHHGKTACTFRKTGGFKRVKLMIFNEEKEETGTYIQEEWKSFTQMKGSLYDEHGEERIALKTSGFSGDFKWYDAEGRKWASFYNGWFPHEYTNLFRDMQNDIVELSDDLSHQDKIRIISVISWLFLARIQQ</sequence>
<feature type="transmembrane region" description="Helical" evidence="1">
    <location>
        <begin position="12"/>
        <end position="30"/>
    </location>
</feature>
<gene>
    <name evidence="2" type="ORF">SAMN05518683_11571</name>
</gene>
<name>A0A1I5V890_9BACI</name>
<keyword evidence="3" id="KW-1185">Reference proteome</keyword>
<dbReference type="OrthoDB" id="2426108at2"/>
<keyword evidence="1" id="KW-1133">Transmembrane helix</keyword>
<dbReference type="Proteomes" id="UP000198892">
    <property type="component" value="Unassembled WGS sequence"/>
</dbReference>
<evidence type="ECO:0000313" key="2">
    <source>
        <dbReference type="EMBL" id="SFQ03774.1"/>
    </source>
</evidence>
<protein>
    <submittedName>
        <fullName evidence="2">Uncharacterized protein</fullName>
    </submittedName>
</protein>
<organism evidence="2 3">
    <name type="scientific">Salibacterium halotolerans</name>
    <dbReference type="NCBI Taxonomy" id="1884432"/>
    <lineage>
        <taxon>Bacteria</taxon>
        <taxon>Bacillati</taxon>
        <taxon>Bacillota</taxon>
        <taxon>Bacilli</taxon>
        <taxon>Bacillales</taxon>
        <taxon>Bacillaceae</taxon>
    </lineage>
</organism>
<keyword evidence="1" id="KW-0472">Membrane</keyword>
<reference evidence="3" key="1">
    <citation type="submission" date="2016-10" db="EMBL/GenBank/DDBJ databases">
        <authorList>
            <person name="Varghese N."/>
            <person name="Submissions S."/>
        </authorList>
    </citation>
    <scope>NUCLEOTIDE SEQUENCE [LARGE SCALE GENOMIC DNA]</scope>
    <source>
        <strain evidence="3">S7</strain>
    </source>
</reference>
<keyword evidence="1" id="KW-0812">Transmembrane</keyword>
<proteinExistence type="predicted"/>
<dbReference type="AlphaFoldDB" id="A0A1I5V890"/>
<dbReference type="EMBL" id="FOXD01000015">
    <property type="protein sequence ID" value="SFQ03774.1"/>
    <property type="molecule type" value="Genomic_DNA"/>
</dbReference>